<protein>
    <submittedName>
        <fullName evidence="1">Uncharacterized protein</fullName>
    </submittedName>
</protein>
<sequence length="18" mass="2125">MRCYGSILFLNRVILVVK</sequence>
<reference evidence="1" key="1">
    <citation type="submission" date="2014-09" db="EMBL/GenBank/DDBJ databases">
        <authorList>
            <person name="Magalhaes I.L.F."/>
            <person name="Oliveira U."/>
            <person name="Santos F.R."/>
            <person name="Vidigal T.H.D.A."/>
            <person name="Brescovit A.D."/>
            <person name="Santos A.J."/>
        </authorList>
    </citation>
    <scope>NUCLEOTIDE SEQUENCE</scope>
    <source>
        <tissue evidence="1">Shoot tissue taken approximately 20 cm above the soil surface</tissue>
    </source>
</reference>
<name>A0A0A9B6C8_ARUDO</name>
<proteinExistence type="predicted"/>
<dbReference type="EMBL" id="GBRH01240217">
    <property type="protein sequence ID" value="JAD57678.1"/>
    <property type="molecule type" value="Transcribed_RNA"/>
</dbReference>
<evidence type="ECO:0000313" key="1">
    <source>
        <dbReference type="EMBL" id="JAD57678.1"/>
    </source>
</evidence>
<accession>A0A0A9B6C8</accession>
<reference evidence="1" key="2">
    <citation type="journal article" date="2015" name="Data Brief">
        <title>Shoot transcriptome of the giant reed, Arundo donax.</title>
        <authorList>
            <person name="Barrero R.A."/>
            <person name="Guerrero F.D."/>
            <person name="Moolhuijzen P."/>
            <person name="Goolsby J.A."/>
            <person name="Tidwell J."/>
            <person name="Bellgard S.E."/>
            <person name="Bellgard M.I."/>
        </authorList>
    </citation>
    <scope>NUCLEOTIDE SEQUENCE</scope>
    <source>
        <tissue evidence="1">Shoot tissue taken approximately 20 cm above the soil surface</tissue>
    </source>
</reference>
<dbReference type="AlphaFoldDB" id="A0A0A9B6C8"/>
<organism evidence="1">
    <name type="scientific">Arundo donax</name>
    <name type="common">Giant reed</name>
    <name type="synonym">Donax arundinaceus</name>
    <dbReference type="NCBI Taxonomy" id="35708"/>
    <lineage>
        <taxon>Eukaryota</taxon>
        <taxon>Viridiplantae</taxon>
        <taxon>Streptophyta</taxon>
        <taxon>Embryophyta</taxon>
        <taxon>Tracheophyta</taxon>
        <taxon>Spermatophyta</taxon>
        <taxon>Magnoliopsida</taxon>
        <taxon>Liliopsida</taxon>
        <taxon>Poales</taxon>
        <taxon>Poaceae</taxon>
        <taxon>PACMAD clade</taxon>
        <taxon>Arundinoideae</taxon>
        <taxon>Arundineae</taxon>
        <taxon>Arundo</taxon>
    </lineage>
</organism>